<dbReference type="EMBL" id="BLAU01000001">
    <property type="protein sequence ID" value="GET22075.1"/>
    <property type="molecule type" value="Genomic_DNA"/>
</dbReference>
<reference evidence="2 3" key="1">
    <citation type="submission" date="2019-10" db="EMBL/GenBank/DDBJ databases">
        <title>Prolixibacter strains distinguished by the presence of nitrate reductase genes were adept at nitrate-dependent anaerobic corrosion of metallic iron and carbon steel.</title>
        <authorList>
            <person name="Iino T."/>
            <person name="Shono N."/>
            <person name="Ito K."/>
            <person name="Nakamura R."/>
            <person name="Sueoka K."/>
            <person name="Harayama S."/>
            <person name="Ohkuma M."/>
        </authorList>
    </citation>
    <scope>NUCLEOTIDE SEQUENCE [LARGE SCALE GENOMIC DNA]</scope>
    <source>
        <strain evidence="2 3">MIC1-1</strain>
    </source>
</reference>
<protein>
    <recommendedName>
        <fullName evidence="4">YbbR-like protein</fullName>
    </recommendedName>
</protein>
<dbReference type="Gene3D" id="2.170.120.40">
    <property type="entry name" value="YbbR-like domain"/>
    <property type="match status" value="1"/>
</dbReference>
<dbReference type="Proteomes" id="UP000396862">
    <property type="component" value="Unassembled WGS sequence"/>
</dbReference>
<keyword evidence="1" id="KW-0472">Membrane</keyword>
<dbReference type="InterPro" id="IPR053154">
    <property type="entry name" value="c-di-AMP_regulator"/>
</dbReference>
<keyword evidence="1" id="KW-1133">Transmembrane helix</keyword>
<evidence type="ECO:0000313" key="2">
    <source>
        <dbReference type="EMBL" id="GET22075.1"/>
    </source>
</evidence>
<dbReference type="PANTHER" id="PTHR37804">
    <property type="entry name" value="CDAA REGULATORY PROTEIN CDAR"/>
    <property type="match status" value="1"/>
</dbReference>
<name>A0ABQ0ZKY5_9BACT</name>
<dbReference type="Gene3D" id="2.170.120.30">
    <property type="match status" value="1"/>
</dbReference>
<feature type="transmembrane region" description="Helical" evidence="1">
    <location>
        <begin position="28"/>
        <end position="46"/>
    </location>
</feature>
<keyword evidence="1" id="KW-0812">Transmembrane</keyword>
<sequence>MAVIREIRTRIYKIKRFFRDEHPLRRDGKLFIFLICFAISSFFWTLNNLSKNYTARISFPVKYIDLPTDQKLSQPLPQRLECTVNAYGFTLLRHKLRLSFSPILINVSELKTKHKVSENNHFGFSASTEANRSMIVNQISNEIQVLNIYPDSLYFNFDPIVERKFLVKPEVNVTLLNQYMLKQSPYTTPDSVVVRGPEDVLDTLKFVSTRKQEYKNLSHSIQRNVSIAANNELQFTPRRVVLNIPVEQITEGTREIPLVIKHVPDSVDLKAFPSSIKVSYKVGLSQYDQISADSFQPSIDYDSISTSRQKLPVTMEKHPQNIISYDYYPKDVEFILEKKNNNQ</sequence>
<comment type="caution">
    <text evidence="2">The sequence shown here is derived from an EMBL/GenBank/DDBJ whole genome shotgun (WGS) entry which is preliminary data.</text>
</comment>
<accession>A0ABQ0ZKY5</accession>
<evidence type="ECO:0000256" key="1">
    <source>
        <dbReference type="SAM" id="Phobius"/>
    </source>
</evidence>
<dbReference type="PANTHER" id="PTHR37804:SF1">
    <property type="entry name" value="CDAA REGULATORY PROTEIN CDAR"/>
    <property type="match status" value="1"/>
</dbReference>
<gene>
    <name evidence="2" type="ORF">JCM18694_23210</name>
</gene>
<evidence type="ECO:0000313" key="3">
    <source>
        <dbReference type="Proteomes" id="UP000396862"/>
    </source>
</evidence>
<organism evidence="2 3">
    <name type="scientific">Prolixibacter denitrificans</name>
    <dbReference type="NCBI Taxonomy" id="1541063"/>
    <lineage>
        <taxon>Bacteria</taxon>
        <taxon>Pseudomonadati</taxon>
        <taxon>Bacteroidota</taxon>
        <taxon>Bacteroidia</taxon>
        <taxon>Marinilabiliales</taxon>
        <taxon>Prolixibacteraceae</taxon>
        <taxon>Prolixibacter</taxon>
    </lineage>
</organism>
<evidence type="ECO:0008006" key="4">
    <source>
        <dbReference type="Google" id="ProtNLM"/>
    </source>
</evidence>
<keyword evidence="3" id="KW-1185">Reference proteome</keyword>
<proteinExistence type="predicted"/>